<feature type="transmembrane region" description="Helical" evidence="8">
    <location>
        <begin position="239"/>
        <end position="266"/>
    </location>
</feature>
<protein>
    <submittedName>
        <fullName evidence="9">Iron ABC transporter permease</fullName>
    </submittedName>
</protein>
<keyword evidence="6 8" id="KW-1133">Transmembrane helix</keyword>
<dbReference type="Gene3D" id="1.10.3470.10">
    <property type="entry name" value="ABC transporter involved in vitamin B12 uptake, BtuC"/>
    <property type="match status" value="1"/>
</dbReference>
<keyword evidence="5 8" id="KW-0812">Transmembrane</keyword>
<dbReference type="PANTHER" id="PTHR30472">
    <property type="entry name" value="FERRIC ENTEROBACTIN TRANSPORT SYSTEM PERMEASE PROTEIN"/>
    <property type="match status" value="1"/>
</dbReference>
<comment type="subcellular location">
    <subcellularLocation>
        <location evidence="1">Cell membrane</location>
        <topology evidence="1">Multi-pass membrane protein</topology>
    </subcellularLocation>
</comment>
<proteinExistence type="inferred from homology"/>
<evidence type="ECO:0000313" key="9">
    <source>
        <dbReference type="EMBL" id="GAA4800562.1"/>
    </source>
</evidence>
<evidence type="ECO:0000256" key="2">
    <source>
        <dbReference type="ARBA" id="ARBA00007935"/>
    </source>
</evidence>
<keyword evidence="10" id="KW-1185">Reference proteome</keyword>
<name>A0ABP9BUY3_9MICC</name>
<sequence length="335" mass="34008">MPASTQKRAVVLLVLLVVFGAAAVLSFTVGARAISFNTVLTYLTGSENLGQTDAAVLSQRLVRTLWAAMVGAALALAGAGMQGVTRNPLGDPGILGVNAGASFAVVAGITFFSVQSTSAYAAWAFVGAAIASVLVYSLASLGRGGATPVKLALMGAAISAGLGSLTTALILQNQNALDSLRRWQVGTVAGARLEDLTPGAFLLLIGALILLSGAKTINNFALGDDVAASLGENVALKRLLMALAITLLVGTSVALAGPIAFIGLMAPHTVRALVGSDYRALLPLSALFGAVILILADTVGRVILPPQEVQVGVTTVIVGVPVFIYLVRRAKAVNL</sequence>
<evidence type="ECO:0000256" key="3">
    <source>
        <dbReference type="ARBA" id="ARBA00022448"/>
    </source>
</evidence>
<dbReference type="InterPro" id="IPR000522">
    <property type="entry name" value="ABC_transptr_permease_BtuC"/>
</dbReference>
<dbReference type="CDD" id="cd06550">
    <property type="entry name" value="TM_ABC_iron-siderophores_like"/>
    <property type="match status" value="1"/>
</dbReference>
<evidence type="ECO:0000256" key="4">
    <source>
        <dbReference type="ARBA" id="ARBA00022475"/>
    </source>
</evidence>
<keyword evidence="3" id="KW-0813">Transport</keyword>
<feature type="transmembrane region" description="Helical" evidence="8">
    <location>
        <begin position="151"/>
        <end position="171"/>
    </location>
</feature>
<evidence type="ECO:0000256" key="6">
    <source>
        <dbReference type="ARBA" id="ARBA00022989"/>
    </source>
</evidence>
<dbReference type="Proteomes" id="UP001500187">
    <property type="component" value="Unassembled WGS sequence"/>
</dbReference>
<accession>A0ABP9BUY3</accession>
<dbReference type="Pfam" id="PF01032">
    <property type="entry name" value="FecCD"/>
    <property type="match status" value="1"/>
</dbReference>
<evidence type="ECO:0000256" key="5">
    <source>
        <dbReference type="ARBA" id="ARBA00022692"/>
    </source>
</evidence>
<comment type="similarity">
    <text evidence="2">Belongs to the binding-protein-dependent transport system permease family. FecCD subfamily.</text>
</comment>
<dbReference type="EMBL" id="BAABKP010000007">
    <property type="protein sequence ID" value="GAA4800562.1"/>
    <property type="molecule type" value="Genomic_DNA"/>
</dbReference>
<dbReference type="PANTHER" id="PTHR30472:SF1">
    <property type="entry name" value="FE(3+) DICITRATE TRANSPORT SYSTEM PERMEASE PROTEIN FECC-RELATED"/>
    <property type="match status" value="1"/>
</dbReference>
<feature type="transmembrane region" description="Helical" evidence="8">
    <location>
        <begin position="64"/>
        <end position="81"/>
    </location>
</feature>
<feature type="transmembrane region" description="Helical" evidence="8">
    <location>
        <begin position="308"/>
        <end position="327"/>
    </location>
</feature>
<evidence type="ECO:0000256" key="8">
    <source>
        <dbReference type="SAM" id="Phobius"/>
    </source>
</evidence>
<dbReference type="InterPro" id="IPR037294">
    <property type="entry name" value="ABC_BtuC-like"/>
</dbReference>
<evidence type="ECO:0000256" key="7">
    <source>
        <dbReference type="ARBA" id="ARBA00023136"/>
    </source>
</evidence>
<feature type="transmembrane region" description="Helical" evidence="8">
    <location>
        <begin position="93"/>
        <end position="114"/>
    </location>
</feature>
<evidence type="ECO:0000313" key="10">
    <source>
        <dbReference type="Proteomes" id="UP001500187"/>
    </source>
</evidence>
<keyword evidence="4" id="KW-1003">Cell membrane</keyword>
<comment type="caution">
    <text evidence="9">The sequence shown here is derived from an EMBL/GenBank/DDBJ whole genome shotgun (WGS) entry which is preliminary data.</text>
</comment>
<dbReference type="SUPFAM" id="SSF81345">
    <property type="entry name" value="ABC transporter involved in vitamin B12 uptake, BtuC"/>
    <property type="match status" value="1"/>
</dbReference>
<feature type="transmembrane region" description="Helical" evidence="8">
    <location>
        <begin position="200"/>
        <end position="218"/>
    </location>
</feature>
<evidence type="ECO:0000256" key="1">
    <source>
        <dbReference type="ARBA" id="ARBA00004651"/>
    </source>
</evidence>
<gene>
    <name evidence="9" type="ORF">GCM10023352_20790</name>
</gene>
<reference evidence="10" key="1">
    <citation type="journal article" date="2019" name="Int. J. Syst. Evol. Microbiol.">
        <title>The Global Catalogue of Microorganisms (GCM) 10K type strain sequencing project: providing services to taxonomists for standard genome sequencing and annotation.</title>
        <authorList>
            <consortium name="The Broad Institute Genomics Platform"/>
            <consortium name="The Broad Institute Genome Sequencing Center for Infectious Disease"/>
            <person name="Wu L."/>
            <person name="Ma J."/>
        </authorList>
    </citation>
    <scope>NUCLEOTIDE SEQUENCE [LARGE SCALE GENOMIC DNA]</scope>
    <source>
        <strain evidence="10">JCM 18541</strain>
    </source>
</reference>
<keyword evidence="7 8" id="KW-0472">Membrane</keyword>
<feature type="transmembrane region" description="Helical" evidence="8">
    <location>
        <begin position="278"/>
        <end position="296"/>
    </location>
</feature>
<organism evidence="9 10">
    <name type="scientific">Rothia endophytica</name>
    <dbReference type="NCBI Taxonomy" id="1324766"/>
    <lineage>
        <taxon>Bacteria</taxon>
        <taxon>Bacillati</taxon>
        <taxon>Actinomycetota</taxon>
        <taxon>Actinomycetes</taxon>
        <taxon>Micrococcales</taxon>
        <taxon>Micrococcaceae</taxon>
        <taxon>Rothia</taxon>
    </lineage>
</organism>
<feature type="transmembrane region" description="Helical" evidence="8">
    <location>
        <begin position="120"/>
        <end position="139"/>
    </location>
</feature>